<comment type="caution">
    <text evidence="1">The sequence shown here is derived from an EMBL/GenBank/DDBJ whole genome shotgun (WGS) entry which is preliminary data.</text>
</comment>
<sequence length="125" mass="15285">NHCWICGKEASRLEAHEFWEYDDKKNIQKIKAIHHLCSTCHKIKHIGLWCYTLRGKALLKKLRLTKEDLIDHFCKVNNCSIKDFEIHEQESFKIYRKRSKYKWKQDFGKYEYIKDNLQRINKKLI</sequence>
<evidence type="ECO:0008006" key="2">
    <source>
        <dbReference type="Google" id="ProtNLM"/>
    </source>
</evidence>
<feature type="non-terminal residue" evidence="1">
    <location>
        <position position="1"/>
    </location>
</feature>
<proteinExistence type="predicted"/>
<dbReference type="AlphaFoldDB" id="X0VBE3"/>
<gene>
    <name evidence="1" type="ORF">S01H1_44740</name>
</gene>
<organism evidence="1">
    <name type="scientific">marine sediment metagenome</name>
    <dbReference type="NCBI Taxonomy" id="412755"/>
    <lineage>
        <taxon>unclassified sequences</taxon>
        <taxon>metagenomes</taxon>
        <taxon>ecological metagenomes</taxon>
    </lineage>
</organism>
<dbReference type="EMBL" id="BARS01028551">
    <property type="protein sequence ID" value="GAG09808.1"/>
    <property type="molecule type" value="Genomic_DNA"/>
</dbReference>
<reference evidence="1" key="1">
    <citation type="journal article" date="2014" name="Front. Microbiol.">
        <title>High frequency of phylogenetically diverse reductive dehalogenase-homologous genes in deep subseafloor sedimentary metagenomes.</title>
        <authorList>
            <person name="Kawai M."/>
            <person name="Futagami T."/>
            <person name="Toyoda A."/>
            <person name="Takaki Y."/>
            <person name="Nishi S."/>
            <person name="Hori S."/>
            <person name="Arai W."/>
            <person name="Tsubouchi T."/>
            <person name="Morono Y."/>
            <person name="Uchiyama I."/>
            <person name="Ito T."/>
            <person name="Fujiyama A."/>
            <person name="Inagaki F."/>
            <person name="Takami H."/>
        </authorList>
    </citation>
    <scope>NUCLEOTIDE SEQUENCE</scope>
    <source>
        <strain evidence="1">Expedition CK06-06</strain>
    </source>
</reference>
<name>X0VBE3_9ZZZZ</name>
<protein>
    <recommendedName>
        <fullName evidence="2">HNH domain-containing protein</fullName>
    </recommendedName>
</protein>
<evidence type="ECO:0000313" key="1">
    <source>
        <dbReference type="EMBL" id="GAG09808.1"/>
    </source>
</evidence>
<accession>X0VBE3</accession>